<feature type="compositionally biased region" description="Gly residues" evidence="2">
    <location>
        <begin position="94"/>
        <end position="105"/>
    </location>
</feature>
<feature type="compositionally biased region" description="Basic and acidic residues" evidence="2">
    <location>
        <begin position="280"/>
        <end position="299"/>
    </location>
</feature>
<feature type="coiled-coil region" evidence="1">
    <location>
        <begin position="574"/>
        <end position="749"/>
    </location>
</feature>
<evidence type="ECO:0000256" key="1">
    <source>
        <dbReference type="SAM" id="Coils"/>
    </source>
</evidence>
<gene>
    <name evidence="3" type="ORF">FRACYDRAFT_255217</name>
</gene>
<evidence type="ECO:0000313" key="4">
    <source>
        <dbReference type="Proteomes" id="UP000095751"/>
    </source>
</evidence>
<dbReference type="OrthoDB" id="49568at2759"/>
<evidence type="ECO:0000313" key="3">
    <source>
        <dbReference type="EMBL" id="OEU06302.1"/>
    </source>
</evidence>
<feature type="compositionally biased region" description="Low complexity" evidence="2">
    <location>
        <begin position="1"/>
        <end position="16"/>
    </location>
</feature>
<proteinExistence type="predicted"/>
<dbReference type="AlphaFoldDB" id="A0A1E7EK90"/>
<protein>
    <submittedName>
        <fullName evidence="3">Uncharacterized protein</fullName>
    </submittedName>
</protein>
<dbReference type="EMBL" id="KV784415">
    <property type="protein sequence ID" value="OEU06302.1"/>
    <property type="molecule type" value="Genomic_DNA"/>
</dbReference>
<organism evidence="3 4">
    <name type="scientific">Fragilariopsis cylindrus CCMP1102</name>
    <dbReference type="NCBI Taxonomy" id="635003"/>
    <lineage>
        <taxon>Eukaryota</taxon>
        <taxon>Sar</taxon>
        <taxon>Stramenopiles</taxon>
        <taxon>Ochrophyta</taxon>
        <taxon>Bacillariophyta</taxon>
        <taxon>Bacillariophyceae</taxon>
        <taxon>Bacillariophycidae</taxon>
        <taxon>Bacillariales</taxon>
        <taxon>Bacillariaceae</taxon>
        <taxon>Fragilariopsis</taxon>
    </lineage>
</organism>
<keyword evidence="1" id="KW-0175">Coiled coil</keyword>
<dbReference type="KEGG" id="fcy:FRACYDRAFT_255217"/>
<sequence length="1030" mass="116379">MSSFSSSSGGNNNNSMGPPPNQQPRQNPPRGGNGQQHRKSSSLNRSWFEGTMDVISGMAPRPVTPSQNSTHPSSSSSSQTMRPASAPNSPARGMGLGLFGGGGGNNNNNNNNNTHGRGSPHFNHPFPPIDRTNSGGSVGGGSFSIPNFPAGSINRLPSQDSLDRLRRPHSDDGHNLPRHPHHSRGGGLVITASSSMSTEELQQMALDNEELVKEIQELQDQLMEYQGYDKKLIDLQQKLEIAQKNSMNNGNPPRPTTPTHPLLKRQQDRERPPLAPSTSRDADDTDHYRQQLQDAKGELESQSQKLLQHESSVRDSEVERESLEEAHDLRVCELEERFIEVEEEWKRREIDLRTELASASNSQIDVDGIETRIREEQKEHLVELEEQLEQYAEKLAEVAATLAESRQQAKNQEQYRKDEAEDLRMIQDANESEIVRLEKELDEATRELELRDEELEEIKQKYLSLLQRQEKEDEKKVEDESDVVERTESLDVNSGDEEATTTTSSGADDSRRVADLEEQLYNSVDTVNKLELQFEDLQKERDGTIATLESDKAELLLDLKNAVGVQHKDQDPEFSDLKRRLEEKTSKSKEVENRQISDLRKKVEVLELENQEALSTNVVDPIEMKSLQAELDEMQEAAESNRVELRDLRQQLWEAKEAAGSASDLRVELDQARWALDEYKRNNSTEKISSDDNDSDAIDALRAKLDDALSKNEELKVILAEKPLMETKLSDLESELQGRETVIKELRELLSNACAESEQLDYVSRDVDTIRGELKDNVATIEALHKQNDTSKEEMKTIRLELQAQTLNVESLKEQTDSLKKKNTEIEEQLHAKVNDAEMLHNQLESSRDEMDDLNERLQSKTDMVEKLDEQINVSQNDIVDMQGQLEISTSTSRNLTDQSKASQEEVDDIREDVVAKTECIKTLNERVNTMQDEADELRVTLETKAKRIEELEDGVTTLTSDIQRSKQDLQVKTDTIEDIDQRLQTNETQLKEAGNLKMKLGSELADSQARLGALERELSCVITETCVSV</sequence>
<keyword evidence="4" id="KW-1185">Reference proteome</keyword>
<feature type="coiled-coil region" evidence="1">
    <location>
        <begin position="781"/>
        <end position="969"/>
    </location>
</feature>
<dbReference type="InParanoid" id="A0A1E7EK90"/>
<feature type="region of interest" description="Disordered" evidence="2">
    <location>
        <begin position="1"/>
        <end position="199"/>
    </location>
</feature>
<feature type="compositionally biased region" description="Basic and acidic residues" evidence="2">
    <location>
        <begin position="468"/>
        <end position="489"/>
    </location>
</feature>
<feature type="compositionally biased region" description="Basic and acidic residues" evidence="2">
    <location>
        <begin position="307"/>
        <end position="326"/>
    </location>
</feature>
<dbReference type="Proteomes" id="UP000095751">
    <property type="component" value="Unassembled WGS sequence"/>
</dbReference>
<feature type="region of interest" description="Disordered" evidence="2">
    <location>
        <begin position="243"/>
        <end position="326"/>
    </location>
</feature>
<dbReference type="PANTHER" id="PTHR18937">
    <property type="entry name" value="STRUCTURAL MAINTENANCE OF CHROMOSOMES SMC FAMILY MEMBER"/>
    <property type="match status" value="1"/>
</dbReference>
<reference evidence="3 4" key="1">
    <citation type="submission" date="2016-09" db="EMBL/GenBank/DDBJ databases">
        <title>Extensive genetic diversity and differential bi-allelic expression allows diatom success in the polar Southern Ocean.</title>
        <authorList>
            <consortium name="DOE Joint Genome Institute"/>
            <person name="Mock T."/>
            <person name="Otillar R.P."/>
            <person name="Strauss J."/>
            <person name="Dupont C."/>
            <person name="Frickenhaus S."/>
            <person name="Maumus F."/>
            <person name="Mcmullan M."/>
            <person name="Sanges R."/>
            <person name="Schmutz J."/>
            <person name="Toseland A."/>
            <person name="Valas R."/>
            <person name="Veluchamy A."/>
            <person name="Ward B.J."/>
            <person name="Allen A."/>
            <person name="Barry K."/>
            <person name="Falciatore A."/>
            <person name="Ferrante M."/>
            <person name="Fortunato A.E."/>
            <person name="Gloeckner G."/>
            <person name="Gruber A."/>
            <person name="Hipkin R."/>
            <person name="Janech M."/>
            <person name="Kroth P."/>
            <person name="Leese F."/>
            <person name="Lindquist E."/>
            <person name="Lyon B.R."/>
            <person name="Martin J."/>
            <person name="Mayer C."/>
            <person name="Parker M."/>
            <person name="Quesneville H."/>
            <person name="Raymond J."/>
            <person name="Uhlig C."/>
            <person name="Valentin K.U."/>
            <person name="Worden A.Z."/>
            <person name="Armbrust E.V."/>
            <person name="Bowler C."/>
            <person name="Green B."/>
            <person name="Moulton V."/>
            <person name="Van Oosterhout C."/>
            <person name="Grigoriev I."/>
        </authorList>
    </citation>
    <scope>NUCLEOTIDE SEQUENCE [LARGE SCALE GENOMIC DNA]</scope>
    <source>
        <strain evidence="3 4">CCMP1102</strain>
    </source>
</reference>
<accession>A0A1E7EK90</accession>
<dbReference type="Gene3D" id="1.10.287.2610">
    <property type="match status" value="1"/>
</dbReference>
<evidence type="ECO:0000256" key="2">
    <source>
        <dbReference type="SAM" id="MobiDB-lite"/>
    </source>
</evidence>
<feature type="region of interest" description="Disordered" evidence="2">
    <location>
        <begin position="468"/>
        <end position="514"/>
    </location>
</feature>
<name>A0A1E7EK90_9STRA</name>
<feature type="compositionally biased region" description="Basic and acidic residues" evidence="2">
    <location>
        <begin position="161"/>
        <end position="175"/>
    </location>
</feature>
<feature type="compositionally biased region" description="Low complexity" evidence="2">
    <location>
        <begin position="64"/>
        <end position="80"/>
    </location>
</feature>